<dbReference type="EMBL" id="CADILG010000004">
    <property type="protein sequence ID" value="CAB3834427.1"/>
    <property type="molecule type" value="Genomic_DNA"/>
</dbReference>
<proteinExistence type="predicted"/>
<keyword evidence="3" id="KW-1185">Reference proteome</keyword>
<evidence type="ECO:0000313" key="3">
    <source>
        <dbReference type="Proteomes" id="UP000494117"/>
    </source>
</evidence>
<sequence>MNQSPMLTVVAAPGLKVPRENKPRSYITGTASVQVPATAYYLRRIQSGELVQSVKPHHEAPAEAPATAQSRKPSSKKGA</sequence>
<evidence type="ECO:0008006" key="4">
    <source>
        <dbReference type="Google" id="ProtNLM"/>
    </source>
</evidence>
<organism evidence="2 3">
    <name type="scientific">Achromobacter anxifer</name>
    <dbReference type="NCBI Taxonomy" id="1287737"/>
    <lineage>
        <taxon>Bacteria</taxon>
        <taxon>Pseudomonadati</taxon>
        <taxon>Pseudomonadota</taxon>
        <taxon>Betaproteobacteria</taxon>
        <taxon>Burkholderiales</taxon>
        <taxon>Alcaligenaceae</taxon>
        <taxon>Achromobacter</taxon>
    </lineage>
</organism>
<evidence type="ECO:0000313" key="2">
    <source>
        <dbReference type="EMBL" id="CAB3834427.1"/>
    </source>
</evidence>
<dbReference type="RefSeq" id="WP_217481273.1">
    <property type="nucleotide sequence ID" value="NZ_CADILG010000004.1"/>
</dbReference>
<gene>
    <name evidence="2" type="ORF">LMG26858_00862</name>
</gene>
<protein>
    <recommendedName>
        <fullName evidence="4">DUF2635 domain-containing protein</fullName>
    </recommendedName>
</protein>
<evidence type="ECO:0000256" key="1">
    <source>
        <dbReference type="SAM" id="MobiDB-lite"/>
    </source>
</evidence>
<accession>A0A6S7C657</accession>
<dbReference type="AlphaFoldDB" id="A0A6S7C657"/>
<reference evidence="2 3" key="1">
    <citation type="submission" date="2020-04" db="EMBL/GenBank/DDBJ databases">
        <authorList>
            <person name="De Canck E."/>
        </authorList>
    </citation>
    <scope>NUCLEOTIDE SEQUENCE [LARGE SCALE GENOMIC DNA]</scope>
    <source>
        <strain evidence="2 3">LMG 26858</strain>
    </source>
</reference>
<dbReference type="Proteomes" id="UP000494117">
    <property type="component" value="Unassembled WGS sequence"/>
</dbReference>
<name>A0A6S7C657_9BURK</name>
<feature type="region of interest" description="Disordered" evidence="1">
    <location>
        <begin position="52"/>
        <end position="79"/>
    </location>
</feature>